<dbReference type="Proteomes" id="UP001055437">
    <property type="component" value="Chromosome"/>
</dbReference>
<dbReference type="PANTHER" id="PTHR10000:SF8">
    <property type="entry name" value="HAD SUPERFAMILY HYDROLASE-LIKE, TYPE 3"/>
    <property type="match status" value="1"/>
</dbReference>
<proteinExistence type="predicted"/>
<dbReference type="InterPro" id="IPR036412">
    <property type="entry name" value="HAD-like_sf"/>
</dbReference>
<dbReference type="PANTHER" id="PTHR10000">
    <property type="entry name" value="PHOSPHOSERINE PHOSPHATASE"/>
    <property type="match status" value="1"/>
</dbReference>
<evidence type="ECO:0000313" key="1">
    <source>
        <dbReference type="EMBL" id="AYE34626.1"/>
    </source>
</evidence>
<dbReference type="EMBL" id="CP099799">
    <property type="protein sequence ID" value="USS01216.1"/>
    <property type="molecule type" value="Genomic_DNA"/>
</dbReference>
<reference evidence="1 3" key="1">
    <citation type="submission" date="2017-09" db="EMBL/GenBank/DDBJ databases">
        <authorList>
            <person name="Thomas P."/>
            <person name="Seyboldt C."/>
        </authorList>
    </citation>
    <scope>NUCLEOTIDE SEQUENCE [LARGE SCALE GENOMIC DNA]</scope>
    <source>
        <strain evidence="1 3">DSM 7534</strain>
    </source>
</reference>
<dbReference type="GO" id="GO:0000287">
    <property type="term" value="F:magnesium ion binding"/>
    <property type="evidence" value="ECO:0007669"/>
    <property type="project" value="TreeGrafter"/>
</dbReference>
<dbReference type="AlphaFoldDB" id="A0A9N7JMN1"/>
<dbReference type="InterPro" id="IPR000150">
    <property type="entry name" value="Cof"/>
</dbReference>
<dbReference type="Gene3D" id="3.30.1240.10">
    <property type="match status" value="1"/>
</dbReference>
<dbReference type="Proteomes" id="UP000280586">
    <property type="component" value="Chromosome"/>
</dbReference>
<keyword evidence="4" id="KW-1185">Reference proteome</keyword>
<dbReference type="InterPro" id="IPR006379">
    <property type="entry name" value="HAD-SF_hydro_IIB"/>
</dbReference>
<dbReference type="SUPFAM" id="SSF56784">
    <property type="entry name" value="HAD-like"/>
    <property type="match status" value="1"/>
</dbReference>
<dbReference type="GO" id="GO:0005829">
    <property type="term" value="C:cytosol"/>
    <property type="evidence" value="ECO:0007669"/>
    <property type="project" value="TreeGrafter"/>
</dbReference>
<dbReference type="GeneID" id="303560893"/>
<dbReference type="EMBL" id="CP023671">
    <property type="protein sequence ID" value="AYE34626.1"/>
    <property type="molecule type" value="Genomic_DNA"/>
</dbReference>
<dbReference type="Pfam" id="PF08282">
    <property type="entry name" value="Hydrolase_3"/>
    <property type="match status" value="1"/>
</dbReference>
<reference evidence="2" key="2">
    <citation type="submission" date="2022-06" db="EMBL/GenBank/DDBJ databases">
        <authorList>
            <person name="Holder M.E."/>
            <person name="Ajami N.J."/>
            <person name="Petrosino J.F."/>
        </authorList>
    </citation>
    <scope>NUCLEOTIDE SEQUENCE</scope>
    <source>
        <strain evidence="2">RMA 8861</strain>
    </source>
</reference>
<dbReference type="RefSeq" id="WP_120140807.1">
    <property type="nucleotide sequence ID" value="NZ_CP023671.1"/>
</dbReference>
<keyword evidence="1" id="KW-0378">Hydrolase</keyword>
<dbReference type="NCBIfam" id="TIGR00099">
    <property type="entry name" value="Cof-subfamily"/>
    <property type="match status" value="1"/>
</dbReference>
<dbReference type="GO" id="GO:0016791">
    <property type="term" value="F:phosphatase activity"/>
    <property type="evidence" value="ECO:0007669"/>
    <property type="project" value="TreeGrafter"/>
</dbReference>
<dbReference type="Gene3D" id="3.40.50.1000">
    <property type="entry name" value="HAD superfamily/HAD-like"/>
    <property type="match status" value="1"/>
</dbReference>
<evidence type="ECO:0000313" key="3">
    <source>
        <dbReference type="Proteomes" id="UP000280586"/>
    </source>
</evidence>
<dbReference type="KEGG" id="csep:CP523_09405"/>
<dbReference type="NCBIfam" id="TIGR01484">
    <property type="entry name" value="HAD-SF-IIB"/>
    <property type="match status" value="1"/>
</dbReference>
<sequence length="277" mass="31749">MDLYVSDLDGTLLNSDKEISNFSKDKLNRLINKGLQFTVATARTPATAVDILKGIHITLPVAMMNGVLIYDINENKYIDIKKIKDSSVIKVLDIFKEHKKNCFVYAIKDNHLWVYHKDFTCSMEENFYDERCNKPLKTFIKVADYYKASEGSEIINFIIFDKLEIVKPIYDKLKIIEGITVDYYRDIYGDGYFLEAYSSEASKANAINLLSNYVDSDRLITFGDNVNDIPMFKISDECYATENATESLKKIATAVISSNNDDGVAKFILEKNKRFFK</sequence>
<dbReference type="InterPro" id="IPR023214">
    <property type="entry name" value="HAD_sf"/>
</dbReference>
<accession>A0A9N7JMN1</accession>
<evidence type="ECO:0000313" key="2">
    <source>
        <dbReference type="EMBL" id="USS01216.1"/>
    </source>
</evidence>
<protein>
    <submittedName>
        <fullName evidence="1 2">Hydrolase</fullName>
    </submittedName>
</protein>
<gene>
    <name evidence="1" type="ORF">CP523_09405</name>
    <name evidence="2" type="ORF">NH397_01745</name>
</gene>
<name>A0A9N7JMN1_CLOSE</name>
<organism evidence="1 3">
    <name type="scientific">Clostridium septicum</name>
    <dbReference type="NCBI Taxonomy" id="1504"/>
    <lineage>
        <taxon>Bacteria</taxon>
        <taxon>Bacillati</taxon>
        <taxon>Bacillota</taxon>
        <taxon>Clostridia</taxon>
        <taxon>Eubacteriales</taxon>
        <taxon>Clostridiaceae</taxon>
        <taxon>Clostridium</taxon>
    </lineage>
</organism>
<evidence type="ECO:0000313" key="4">
    <source>
        <dbReference type="Proteomes" id="UP001055437"/>
    </source>
</evidence>